<dbReference type="InterPro" id="IPR046867">
    <property type="entry name" value="AldOxase/xan_DH_MoCoBD2"/>
</dbReference>
<feature type="domain" description="Aldehyde oxidase/xanthine dehydrogenase a/b hammerhead" evidence="3">
    <location>
        <begin position="24"/>
        <end position="142"/>
    </location>
</feature>
<evidence type="ECO:0000256" key="2">
    <source>
        <dbReference type="ARBA" id="ARBA00023002"/>
    </source>
</evidence>
<dbReference type="Gene3D" id="3.30.365.10">
    <property type="entry name" value="Aldehyde oxidase/xanthine dehydrogenase, molybdopterin binding domain"/>
    <property type="match status" value="4"/>
</dbReference>
<dbReference type="Pfam" id="PF01315">
    <property type="entry name" value="Ald_Xan_dh_C"/>
    <property type="match status" value="1"/>
</dbReference>
<keyword evidence="1" id="KW-0500">Molybdenum</keyword>
<accession>A0A937D6U1</accession>
<proteinExistence type="predicted"/>
<comment type="caution">
    <text evidence="4">The sequence shown here is derived from an EMBL/GenBank/DDBJ whole genome shotgun (WGS) entry which is preliminary data.</text>
</comment>
<evidence type="ECO:0000259" key="3">
    <source>
        <dbReference type="SMART" id="SM01008"/>
    </source>
</evidence>
<dbReference type="SUPFAM" id="SSF54665">
    <property type="entry name" value="CO dehydrogenase molybdoprotein N-domain-like"/>
    <property type="match status" value="1"/>
</dbReference>
<dbReference type="EMBL" id="JAEQNA010000009">
    <property type="protein sequence ID" value="MBL0422647.1"/>
    <property type="molecule type" value="Genomic_DNA"/>
</dbReference>
<evidence type="ECO:0000256" key="1">
    <source>
        <dbReference type="ARBA" id="ARBA00022505"/>
    </source>
</evidence>
<dbReference type="Proteomes" id="UP000613011">
    <property type="component" value="Unassembled WGS sequence"/>
</dbReference>
<keyword evidence="5" id="KW-1185">Reference proteome</keyword>
<gene>
    <name evidence="4" type="ORF">JI739_20100</name>
</gene>
<dbReference type="InterPro" id="IPR036856">
    <property type="entry name" value="Ald_Oxase/Xan_DH_a/b_sf"/>
</dbReference>
<dbReference type="InterPro" id="IPR000674">
    <property type="entry name" value="Ald_Oxase/Xan_DH_a/b"/>
</dbReference>
<dbReference type="RefSeq" id="WP_201685766.1">
    <property type="nucleotide sequence ID" value="NZ_JAEQNA010000009.1"/>
</dbReference>
<dbReference type="GO" id="GO:0005506">
    <property type="term" value="F:iron ion binding"/>
    <property type="evidence" value="ECO:0007669"/>
    <property type="project" value="InterPro"/>
</dbReference>
<protein>
    <submittedName>
        <fullName evidence="4">Xanthine dehydrogenase family protein molybdopterin-binding subunit</fullName>
    </submittedName>
</protein>
<dbReference type="SMART" id="SM01008">
    <property type="entry name" value="Ald_Xan_dh_C"/>
    <property type="match status" value="1"/>
</dbReference>
<dbReference type="InterPro" id="IPR016208">
    <property type="entry name" value="Ald_Oxase/xanthine_DH-like"/>
</dbReference>
<dbReference type="InterPro" id="IPR037165">
    <property type="entry name" value="AldOxase/xan_DH_Mopterin-bd_sf"/>
</dbReference>
<evidence type="ECO:0000313" key="5">
    <source>
        <dbReference type="Proteomes" id="UP000613011"/>
    </source>
</evidence>
<dbReference type="InterPro" id="IPR008274">
    <property type="entry name" value="AldOxase/xan_DH_MoCoBD1"/>
</dbReference>
<sequence>MGARDDGKLVGTYTPRVEDERLLTGRACFADDIRLDNMLHAAIVRSSVPHGRIVSIDTEAARALPGVHAVFTAQDVQAHLGRVPKMPLRLSPVPEHAPFEQTVVASNKVRYVGEPLAIVVADSVAIAEDAANLVFADIEHLPAVADWEASARDDVLLFEHLGTNCPITYTAQKGDALSVTGPYVRRERFVTQRHSAVTMETRGLVACWDGDRMTVSGAAKVPFTTRRTLAASLDLALEQVDMIEVDVGGGFGVRGEFYPEDFLVPFASRMLGRPVKWIEDRLENLLGSNHSRQMECELEIVCELDGRILALRGTVHTDSGAYMRSSGAVPPRNVAQFMSGPYDIEHIRIESSAHLTNKGPIGTYRGPGRFEADYFRERLMQIAADELGIDPVEFRRMNLVRSEQMPYPLATLDKPNKPEHLDSGDYRITLDRCLKEFDWEAKKALQGKLVDGRYHGIAIGCFIEGGGGGIRESARLEIEPDGRLTIYVGSTNLGQGMLTVLTQIAADEFGLPMDRIQVRHGSTTYLKEGFGSFHSRSTALGGSAVVVTAATLREKIREAVAARIGCAAAEVTVAPGLTALCRGEVLDAAELGRMGVKAEGQFASHDHTYAYGASAAHVAVDVGTGKVDLIDYFGVEDIGKIINPLTAKGQSIGAVVQGLGGVFLENLAYSEDGQFLAGTLADYLMPTATDFPQIRAMELENSPSPHNPLGVKGCGEGGLVPVGGVVANAVAAALSSFGVQPNVLPLTPTRVWEMLQEKAG</sequence>
<evidence type="ECO:0000313" key="4">
    <source>
        <dbReference type="EMBL" id="MBL0422647.1"/>
    </source>
</evidence>
<dbReference type="Pfam" id="PF20256">
    <property type="entry name" value="MoCoBD_2"/>
    <property type="match status" value="1"/>
</dbReference>
<keyword evidence="2" id="KW-0560">Oxidoreductase</keyword>
<name>A0A937D6U1_9BURK</name>
<dbReference type="PANTHER" id="PTHR11908:SF132">
    <property type="entry name" value="ALDEHYDE OXIDASE 1-RELATED"/>
    <property type="match status" value="1"/>
</dbReference>
<dbReference type="Pfam" id="PF02738">
    <property type="entry name" value="MoCoBD_1"/>
    <property type="match status" value="1"/>
</dbReference>
<dbReference type="PANTHER" id="PTHR11908">
    <property type="entry name" value="XANTHINE DEHYDROGENASE"/>
    <property type="match status" value="1"/>
</dbReference>
<dbReference type="SUPFAM" id="SSF56003">
    <property type="entry name" value="Molybdenum cofactor-binding domain"/>
    <property type="match status" value="1"/>
</dbReference>
<organism evidence="4 5">
    <name type="scientific">Ramlibacter aurantiacus</name>
    <dbReference type="NCBI Taxonomy" id="2801330"/>
    <lineage>
        <taxon>Bacteria</taxon>
        <taxon>Pseudomonadati</taxon>
        <taxon>Pseudomonadota</taxon>
        <taxon>Betaproteobacteria</taxon>
        <taxon>Burkholderiales</taxon>
        <taxon>Comamonadaceae</taxon>
        <taxon>Ramlibacter</taxon>
    </lineage>
</organism>
<dbReference type="Gene3D" id="3.90.1170.50">
    <property type="entry name" value="Aldehyde oxidase/xanthine dehydrogenase, a/b hammerhead"/>
    <property type="match status" value="1"/>
</dbReference>
<reference evidence="4" key="1">
    <citation type="submission" date="2021-01" db="EMBL/GenBank/DDBJ databases">
        <title>Ramlibacter sp. strain AW1 16S ribosomal RNA gene Genome sequencing and assembly.</title>
        <authorList>
            <person name="Kang M."/>
        </authorList>
    </citation>
    <scope>NUCLEOTIDE SEQUENCE</scope>
    <source>
        <strain evidence="4">AW1</strain>
    </source>
</reference>
<dbReference type="GO" id="GO:0016491">
    <property type="term" value="F:oxidoreductase activity"/>
    <property type="evidence" value="ECO:0007669"/>
    <property type="project" value="UniProtKB-KW"/>
</dbReference>
<dbReference type="AlphaFoldDB" id="A0A937D6U1"/>